<evidence type="ECO:0000256" key="1">
    <source>
        <dbReference type="SAM" id="MobiDB-lite"/>
    </source>
</evidence>
<organism evidence="2 3">
    <name type="scientific">Amedibacillus dolichus CAG:375</name>
    <dbReference type="NCBI Taxonomy" id="1263076"/>
    <lineage>
        <taxon>Bacteria</taxon>
        <taxon>Bacillati</taxon>
        <taxon>Bacillota</taxon>
        <taxon>Erysipelotrichia</taxon>
        <taxon>Erysipelotrichales</taxon>
        <taxon>Erysipelotrichaceae</taxon>
        <taxon>Amedibacillus</taxon>
    </lineage>
</organism>
<feature type="region of interest" description="Disordered" evidence="1">
    <location>
        <begin position="100"/>
        <end position="142"/>
    </location>
</feature>
<dbReference type="InterPro" id="IPR013783">
    <property type="entry name" value="Ig-like_fold"/>
</dbReference>
<protein>
    <submittedName>
        <fullName evidence="2">Uncharacterized protein</fullName>
    </submittedName>
</protein>
<sequence>MEINSISIPISFEVIDTTPPNIKVEKSEFKVEKDNEYFDLKKLVSISDLYDQDPVVGYTGSYQLDKPGKYTVRITAKDQSGNVAEKKITIVVTEKEVQVVESKSNTGGGSVSNGSSENTQPNQPQQSLPPTPTPATKPSKQFLFDDGYDLQTGFEACKIYRGSASGTCTPLSGADGFPYGYQYIPY</sequence>
<gene>
    <name evidence="2" type="ORF">BN631_00926</name>
</gene>
<evidence type="ECO:0000313" key="3">
    <source>
        <dbReference type="Proteomes" id="UP000018093"/>
    </source>
</evidence>
<dbReference type="Proteomes" id="UP000018093">
    <property type="component" value="Unassembled WGS sequence"/>
</dbReference>
<feature type="compositionally biased region" description="Low complexity" evidence="1">
    <location>
        <begin position="112"/>
        <end position="126"/>
    </location>
</feature>
<dbReference type="EMBL" id="CBIN010000069">
    <property type="protein sequence ID" value="CDE22313.1"/>
    <property type="molecule type" value="Genomic_DNA"/>
</dbReference>
<evidence type="ECO:0000313" key="2">
    <source>
        <dbReference type="EMBL" id="CDE22313.1"/>
    </source>
</evidence>
<dbReference type="AlphaFoldDB" id="R7G6E6"/>
<accession>R7G6E6</accession>
<name>R7G6E6_9FIRM</name>
<comment type="caution">
    <text evidence="2">The sequence shown here is derived from an EMBL/GenBank/DDBJ whole genome shotgun (WGS) entry which is preliminary data.</text>
</comment>
<dbReference type="Gene3D" id="2.60.40.10">
    <property type="entry name" value="Immunoglobulins"/>
    <property type="match status" value="1"/>
</dbReference>
<proteinExistence type="predicted"/>
<reference evidence="2" key="1">
    <citation type="submission" date="2012-11" db="EMBL/GenBank/DDBJ databases">
        <title>Dependencies among metagenomic species, viruses, plasmids and units of genetic variation.</title>
        <authorList>
            <person name="Nielsen H.B."/>
            <person name="Almeida M."/>
            <person name="Juncker A.S."/>
            <person name="Rasmussen S."/>
            <person name="Li J."/>
            <person name="Sunagawa S."/>
            <person name="Plichta D."/>
            <person name="Gautier L."/>
            <person name="Le Chatelier E."/>
            <person name="Peletier E."/>
            <person name="Bonde I."/>
            <person name="Nielsen T."/>
            <person name="Manichanh C."/>
            <person name="Arumugam M."/>
            <person name="Batto J."/>
            <person name="Santos M.B.Q.D."/>
            <person name="Blom N."/>
            <person name="Borruel N."/>
            <person name="Burgdorf K.S."/>
            <person name="Boumezbeur F."/>
            <person name="Casellas F."/>
            <person name="Dore J."/>
            <person name="Guarner F."/>
            <person name="Hansen T."/>
            <person name="Hildebrand F."/>
            <person name="Kaas R.S."/>
            <person name="Kennedy S."/>
            <person name="Kristiansen K."/>
            <person name="Kultima J.R."/>
            <person name="Leonard P."/>
            <person name="Levenez F."/>
            <person name="Lund O."/>
            <person name="Moumen B."/>
            <person name="Le Paslier D."/>
            <person name="Pons N."/>
            <person name="Pedersen O."/>
            <person name="Prifti E."/>
            <person name="Qin J."/>
            <person name="Raes J."/>
            <person name="Tap J."/>
            <person name="Tims S."/>
            <person name="Ussery D.W."/>
            <person name="Yamada T."/>
            <person name="MetaHit consortium"/>
            <person name="Renault P."/>
            <person name="Sicheritz-Ponten T."/>
            <person name="Bork P."/>
            <person name="Wang J."/>
            <person name="Brunak S."/>
            <person name="Ehrlich S.D."/>
        </authorList>
    </citation>
    <scope>NUCLEOTIDE SEQUENCE [LARGE SCALE GENOMIC DNA]</scope>
</reference>